<dbReference type="AlphaFoldDB" id="A0A1G7RV60"/>
<protein>
    <submittedName>
        <fullName evidence="2">Uncharacterized protein</fullName>
    </submittedName>
</protein>
<feature type="transmembrane region" description="Helical" evidence="1">
    <location>
        <begin position="20"/>
        <end position="46"/>
    </location>
</feature>
<accession>A0A1G7RV60</accession>
<dbReference type="InterPro" id="IPR055894">
    <property type="entry name" value="DUF7471"/>
</dbReference>
<dbReference type="Pfam" id="PF24283">
    <property type="entry name" value="DUF7471"/>
    <property type="match status" value="1"/>
</dbReference>
<dbReference type="Proteomes" id="UP000199076">
    <property type="component" value="Unassembled WGS sequence"/>
</dbReference>
<feature type="transmembrane region" description="Helical" evidence="1">
    <location>
        <begin position="85"/>
        <end position="103"/>
    </location>
</feature>
<dbReference type="RefSeq" id="WP_092694669.1">
    <property type="nucleotide sequence ID" value="NZ_FNBK01000016.1"/>
</dbReference>
<gene>
    <name evidence="2" type="ORF">SAMN05216218_11645</name>
</gene>
<proteinExistence type="predicted"/>
<keyword evidence="3" id="KW-1185">Reference proteome</keyword>
<dbReference type="OrthoDB" id="342056at2157"/>
<name>A0A1G7RV60_9EURY</name>
<dbReference type="EMBL" id="FNBK01000016">
    <property type="protein sequence ID" value="SDG14618.1"/>
    <property type="molecule type" value="Genomic_DNA"/>
</dbReference>
<feature type="transmembrane region" description="Helical" evidence="1">
    <location>
        <begin position="53"/>
        <end position="73"/>
    </location>
</feature>
<evidence type="ECO:0000313" key="3">
    <source>
        <dbReference type="Proteomes" id="UP000199076"/>
    </source>
</evidence>
<keyword evidence="1" id="KW-0472">Membrane</keyword>
<keyword evidence="1" id="KW-1133">Transmembrane helix</keyword>
<reference evidence="3" key="1">
    <citation type="submission" date="2016-10" db="EMBL/GenBank/DDBJ databases">
        <authorList>
            <person name="Varghese N."/>
            <person name="Submissions S."/>
        </authorList>
    </citation>
    <scope>NUCLEOTIDE SEQUENCE [LARGE SCALE GENOMIC DNA]</scope>
    <source>
        <strain evidence="3">IBRC-M 10760</strain>
    </source>
</reference>
<organism evidence="2 3">
    <name type="scientific">Halorientalis regularis</name>
    <dbReference type="NCBI Taxonomy" id="660518"/>
    <lineage>
        <taxon>Archaea</taxon>
        <taxon>Methanobacteriati</taxon>
        <taxon>Methanobacteriota</taxon>
        <taxon>Stenosarchaea group</taxon>
        <taxon>Halobacteria</taxon>
        <taxon>Halobacteriales</taxon>
        <taxon>Haloarculaceae</taxon>
        <taxon>Halorientalis</taxon>
    </lineage>
</organism>
<keyword evidence="1" id="KW-0812">Transmembrane</keyword>
<evidence type="ECO:0000256" key="1">
    <source>
        <dbReference type="SAM" id="Phobius"/>
    </source>
</evidence>
<sequence length="116" mass="12437">MALDILTVDFPADWVTPEFAPLLVAGLVLAGLGTLSLFVLSVVAYTRRLQQRYLLICLALGALATRTVVGWGTVFGVVPMTAHHVVAHLLDFLIALLVLYAVYRSGSGSPAREDTV</sequence>
<evidence type="ECO:0000313" key="2">
    <source>
        <dbReference type="EMBL" id="SDG14618.1"/>
    </source>
</evidence>